<organism evidence="9 10">
    <name type="scientific">Paenibacillus naphthalenovorans</name>
    <dbReference type="NCBI Taxonomy" id="162209"/>
    <lineage>
        <taxon>Bacteria</taxon>
        <taxon>Bacillati</taxon>
        <taxon>Bacillota</taxon>
        <taxon>Bacilli</taxon>
        <taxon>Bacillales</taxon>
        <taxon>Paenibacillaceae</taxon>
        <taxon>Paenibacillus</taxon>
    </lineage>
</organism>
<keyword evidence="4" id="KW-0547">Nucleotide-binding</keyword>
<reference evidence="10" key="1">
    <citation type="submission" date="2015-12" db="EMBL/GenBank/DDBJ databases">
        <title>Complete genome sequences of two moderately thermophilic Paenibacillus species.</title>
        <authorList>
            <person name="Butler R.III."/>
            <person name="Wang J."/>
            <person name="Stark B.C."/>
            <person name="Pombert J.-F."/>
        </authorList>
    </citation>
    <scope>NUCLEOTIDE SEQUENCE [LARGE SCALE GENOMIC DNA]</scope>
    <source>
        <strain evidence="10">32O-Y</strain>
    </source>
</reference>
<dbReference type="InterPro" id="IPR033738">
    <property type="entry name" value="AsnB_N"/>
</dbReference>
<dbReference type="RefSeq" id="WP_062409901.1">
    <property type="nucleotide sequence ID" value="NZ_CP013652.1"/>
</dbReference>
<gene>
    <name evidence="9" type="ORF">IJ22_38310</name>
</gene>
<dbReference type="InterPro" id="IPR017932">
    <property type="entry name" value="GATase_2_dom"/>
</dbReference>
<evidence type="ECO:0000256" key="4">
    <source>
        <dbReference type="ARBA" id="ARBA00022741"/>
    </source>
</evidence>
<dbReference type="AlphaFoldDB" id="A0A0U2L2Z3"/>
<dbReference type="InterPro" id="IPR051786">
    <property type="entry name" value="ASN_synthetase/amidase"/>
</dbReference>
<dbReference type="Gene3D" id="3.60.20.10">
    <property type="entry name" value="Glutamine Phosphoribosylpyrophosphate, subunit 1, domain 1"/>
    <property type="match status" value="1"/>
</dbReference>
<dbReference type="InterPro" id="IPR029055">
    <property type="entry name" value="Ntn_hydrolases_N"/>
</dbReference>
<reference evidence="9 10" key="2">
    <citation type="journal article" date="2016" name="Genome Announc.">
        <title>Complete Genome Sequences of Two Interactive Moderate Thermophiles, Paenibacillus napthalenovorans 32O-Y and Paenibacillus sp. 32O-W.</title>
        <authorList>
            <person name="Butler R.R.III."/>
            <person name="Wang J."/>
            <person name="Stark B.C."/>
            <person name="Pombert J.F."/>
        </authorList>
    </citation>
    <scope>NUCLEOTIDE SEQUENCE [LARGE SCALE GENOMIC DNA]</scope>
    <source>
        <strain evidence="9 10">32O-Y</strain>
    </source>
</reference>
<evidence type="ECO:0000256" key="6">
    <source>
        <dbReference type="ARBA" id="ARBA00022888"/>
    </source>
</evidence>
<dbReference type="Gene3D" id="3.40.50.620">
    <property type="entry name" value="HUPs"/>
    <property type="match status" value="1"/>
</dbReference>
<evidence type="ECO:0000313" key="10">
    <source>
        <dbReference type="Proteomes" id="UP000061660"/>
    </source>
</evidence>
<dbReference type="GO" id="GO:0004066">
    <property type="term" value="F:asparagine synthase (glutamine-hydrolyzing) activity"/>
    <property type="evidence" value="ECO:0007669"/>
    <property type="project" value="UniProtKB-EC"/>
</dbReference>
<evidence type="ECO:0000256" key="1">
    <source>
        <dbReference type="ARBA" id="ARBA00005187"/>
    </source>
</evidence>
<dbReference type="KEGG" id="pnp:IJ22_38310"/>
<dbReference type="InterPro" id="IPR014729">
    <property type="entry name" value="Rossmann-like_a/b/a_fold"/>
</dbReference>
<keyword evidence="10" id="KW-1185">Reference proteome</keyword>
<dbReference type="CDD" id="cd01991">
    <property type="entry name" value="Asn_synthase_B_C"/>
    <property type="match status" value="1"/>
</dbReference>
<dbReference type="EC" id="6.3.5.4" evidence="3"/>
<evidence type="ECO:0000256" key="5">
    <source>
        <dbReference type="ARBA" id="ARBA00022840"/>
    </source>
</evidence>
<dbReference type="PIRSF" id="PIRSF001589">
    <property type="entry name" value="Asn_synthetase_glu-h"/>
    <property type="match status" value="1"/>
</dbReference>
<dbReference type="GO" id="GO:0006529">
    <property type="term" value="P:asparagine biosynthetic process"/>
    <property type="evidence" value="ECO:0007669"/>
    <property type="project" value="UniProtKB-KW"/>
</dbReference>
<sequence>MCGIAGIINKDGNHVKSSLIKEITDIVTHRGPDGAGYYCEDNFAFGHRRLAILDLSGEGHQPMHYLNGEYTITFNGEIYNFIEIRDELRKYGFEFKSNSDTEVILAAYKHWGKECVNQFNGMWAFALYDKTNKIIFCSRDRYGVKPFYYYNDNQIFVFGSEIKQLISFLPQRRVNKQILLDFIISNYSDHKNETFFQNILKLPAAHNLVYDLKSNSIDVYRYYSIEKSNRIASLSYESAEKEYGDTLKDGIALRLRSDVKVGTCLSGGLDSSSVATIAATLYKENSDIPFSAITAVSTQSNNDESGFAKIVAEHCGMNWIQVKPSYEDFVESLDHLVYSQEEPFGSPSLTMQYFVMKAARENGITVLLDGQGGDETLLGYEKYYAAYYTSIFKKEGFVAALKGIIQSSQNNSKMSLKTILMYLIGGLSARLRFKYYAWRHRYLKEFPHQIPQHMKDFSKACLNEFELQELEIRSSNLPILLRYEDKNSMAHSIETRLPFIDYRTLGIALSLPGQYKMHQGWTKYILRKIMDKHMPDEIVWRKNKFGFEAPENQWLRKHKKNMMEQIKTSKILNYLCDMAKLIKIFDKLDMRTQWRLYSVALWEKKFEVEI</sequence>
<comment type="similarity">
    <text evidence="2">Belongs to the asparagine synthetase family.</text>
</comment>
<evidence type="ECO:0000256" key="2">
    <source>
        <dbReference type="ARBA" id="ARBA00005752"/>
    </source>
</evidence>
<keyword evidence="5" id="KW-0067">ATP-binding</keyword>
<evidence type="ECO:0000313" key="9">
    <source>
        <dbReference type="EMBL" id="ALS24162.1"/>
    </source>
</evidence>
<dbReference type="CDD" id="cd00712">
    <property type="entry name" value="AsnB"/>
    <property type="match status" value="1"/>
</dbReference>
<dbReference type="NCBIfam" id="TIGR01536">
    <property type="entry name" value="asn_synth_AEB"/>
    <property type="match status" value="1"/>
</dbReference>
<dbReference type="PANTHER" id="PTHR43284">
    <property type="entry name" value="ASPARAGINE SYNTHETASE (GLUTAMINE-HYDROLYZING)"/>
    <property type="match status" value="1"/>
</dbReference>
<dbReference type="SUPFAM" id="SSF52402">
    <property type="entry name" value="Adenine nucleotide alpha hydrolases-like"/>
    <property type="match status" value="1"/>
</dbReference>
<keyword evidence="7" id="KW-0315">Glutamine amidotransferase</keyword>
<accession>A0A0U2L2Z3</accession>
<dbReference type="PATRIC" id="fig|162209.4.peg.4077"/>
<comment type="pathway">
    <text evidence="1">Amino-acid biosynthesis; L-asparagine biosynthesis; L-asparagine from L-aspartate (L-Gln route): step 1/1.</text>
</comment>
<dbReference type="Proteomes" id="UP000061660">
    <property type="component" value="Chromosome"/>
</dbReference>
<proteinExistence type="inferred from homology"/>
<dbReference type="PANTHER" id="PTHR43284:SF1">
    <property type="entry name" value="ASPARAGINE SYNTHETASE"/>
    <property type="match status" value="1"/>
</dbReference>
<evidence type="ECO:0000256" key="7">
    <source>
        <dbReference type="ARBA" id="ARBA00022962"/>
    </source>
</evidence>
<dbReference type="EMBL" id="CP013652">
    <property type="protein sequence ID" value="ALS24162.1"/>
    <property type="molecule type" value="Genomic_DNA"/>
</dbReference>
<dbReference type="GO" id="GO:0005829">
    <property type="term" value="C:cytosol"/>
    <property type="evidence" value="ECO:0007669"/>
    <property type="project" value="TreeGrafter"/>
</dbReference>
<dbReference type="GO" id="GO:0005524">
    <property type="term" value="F:ATP binding"/>
    <property type="evidence" value="ECO:0007669"/>
    <property type="project" value="UniProtKB-KW"/>
</dbReference>
<protein>
    <recommendedName>
        <fullName evidence="3">asparagine synthase (glutamine-hydrolyzing)</fullName>
        <ecNumber evidence="3">6.3.5.4</ecNumber>
    </recommendedName>
</protein>
<evidence type="ECO:0000256" key="3">
    <source>
        <dbReference type="ARBA" id="ARBA00012737"/>
    </source>
</evidence>
<keyword evidence="6" id="KW-0028">Amino-acid biosynthesis</keyword>
<dbReference type="InterPro" id="IPR001962">
    <property type="entry name" value="Asn_synthase"/>
</dbReference>
<dbReference type="InterPro" id="IPR006426">
    <property type="entry name" value="Asn_synth_AEB"/>
</dbReference>
<keyword evidence="6" id="KW-0061">Asparagine biosynthesis</keyword>
<dbReference type="Pfam" id="PF13537">
    <property type="entry name" value="GATase_7"/>
    <property type="match status" value="1"/>
</dbReference>
<name>A0A0U2L2Z3_9BACL</name>
<dbReference type="Pfam" id="PF00733">
    <property type="entry name" value="Asn_synthase"/>
    <property type="match status" value="1"/>
</dbReference>
<comment type="catalytic activity">
    <reaction evidence="8">
        <text>L-aspartate + L-glutamine + ATP + H2O = L-asparagine + L-glutamate + AMP + diphosphate + H(+)</text>
        <dbReference type="Rhea" id="RHEA:12228"/>
        <dbReference type="ChEBI" id="CHEBI:15377"/>
        <dbReference type="ChEBI" id="CHEBI:15378"/>
        <dbReference type="ChEBI" id="CHEBI:29985"/>
        <dbReference type="ChEBI" id="CHEBI:29991"/>
        <dbReference type="ChEBI" id="CHEBI:30616"/>
        <dbReference type="ChEBI" id="CHEBI:33019"/>
        <dbReference type="ChEBI" id="CHEBI:58048"/>
        <dbReference type="ChEBI" id="CHEBI:58359"/>
        <dbReference type="ChEBI" id="CHEBI:456215"/>
        <dbReference type="EC" id="6.3.5.4"/>
    </reaction>
</comment>
<dbReference type="STRING" id="162209.IJ22_38310"/>
<dbReference type="PROSITE" id="PS51278">
    <property type="entry name" value="GATASE_TYPE_2"/>
    <property type="match status" value="1"/>
</dbReference>
<evidence type="ECO:0000256" key="8">
    <source>
        <dbReference type="ARBA" id="ARBA00048741"/>
    </source>
</evidence>
<dbReference type="SUPFAM" id="SSF56235">
    <property type="entry name" value="N-terminal nucleophile aminohydrolases (Ntn hydrolases)"/>
    <property type="match status" value="1"/>
</dbReference>